<sequence length="278" mass="31881">MKSQDPYILANPPLLQPAHGTKTYEVSLRTKITGLEKPIDTSTTYILEIEYSGHFFEFKKSNLKIDNKATKKKIDDLYIVAAAPLSHIKFSCTPKGQIERLHNYKHVLKSWERSKTIIEHEFNGTPTARFIKLMDRKYNNKGMLIQQLSNDFVLNTFYRSFLNDYLIYYGKSVGVFTNSNLIGTIPLALSIKKSLRLEEDHLVLESQATLNKEKTNIKALEAYFTSKGLSFNKDALEVVAEDHSLLDYKSVWIQKTKSVQTVVTDTYKKEITITLISI</sequence>
<comment type="caution">
    <text evidence="1">The sequence shown here is derived from an EMBL/GenBank/DDBJ whole genome shotgun (WGS) entry which is preliminary data.</text>
</comment>
<evidence type="ECO:0000313" key="1">
    <source>
        <dbReference type="EMBL" id="MFB9057728.1"/>
    </source>
</evidence>
<dbReference type="Proteomes" id="UP001589585">
    <property type="component" value="Unassembled WGS sequence"/>
</dbReference>
<dbReference type="RefSeq" id="WP_379861981.1">
    <property type="nucleotide sequence ID" value="NZ_JBHMFC010000093.1"/>
</dbReference>
<protein>
    <submittedName>
        <fullName evidence="1">Uncharacterized protein</fullName>
    </submittedName>
</protein>
<organism evidence="1 2">
    <name type="scientific">Mariniflexile ostreae</name>
    <dbReference type="NCBI Taxonomy" id="1520892"/>
    <lineage>
        <taxon>Bacteria</taxon>
        <taxon>Pseudomonadati</taxon>
        <taxon>Bacteroidota</taxon>
        <taxon>Flavobacteriia</taxon>
        <taxon>Flavobacteriales</taxon>
        <taxon>Flavobacteriaceae</taxon>
        <taxon>Mariniflexile</taxon>
    </lineage>
</organism>
<proteinExistence type="predicted"/>
<keyword evidence="2" id="KW-1185">Reference proteome</keyword>
<name>A0ABV5FF72_9FLAO</name>
<gene>
    <name evidence="1" type="ORF">ACFFU9_13355</name>
</gene>
<reference evidence="1 2" key="1">
    <citation type="submission" date="2024-09" db="EMBL/GenBank/DDBJ databases">
        <authorList>
            <person name="Sun Q."/>
            <person name="Mori K."/>
        </authorList>
    </citation>
    <scope>NUCLEOTIDE SEQUENCE [LARGE SCALE GENOMIC DNA]</scope>
    <source>
        <strain evidence="1 2">CECT 8622</strain>
    </source>
</reference>
<accession>A0ABV5FF72</accession>
<evidence type="ECO:0000313" key="2">
    <source>
        <dbReference type="Proteomes" id="UP001589585"/>
    </source>
</evidence>
<dbReference type="EMBL" id="JBHMFC010000093">
    <property type="protein sequence ID" value="MFB9057728.1"/>
    <property type="molecule type" value="Genomic_DNA"/>
</dbReference>